<dbReference type="CDD" id="cd22959">
    <property type="entry name" value="DD_C11orf49"/>
    <property type="match status" value="1"/>
</dbReference>
<dbReference type="Gene3D" id="1.10.238.10">
    <property type="entry name" value="EF-hand"/>
    <property type="match status" value="3"/>
</dbReference>
<keyword evidence="2" id="KW-0519">Myristate</keyword>
<dbReference type="EMBL" id="JNBS01002318">
    <property type="protein sequence ID" value="OQR92545.1"/>
    <property type="molecule type" value="Genomic_DNA"/>
</dbReference>
<protein>
    <recommendedName>
        <fullName evidence="7">EF-hand domain-containing protein</fullName>
    </recommendedName>
</protein>
<comment type="caution">
    <text evidence="8">The sequence shown here is derived from an EMBL/GenBank/DDBJ whole genome shotgun (WGS) entry which is preliminary data.</text>
</comment>
<dbReference type="InterPro" id="IPR028846">
    <property type="entry name" value="Recoverin"/>
</dbReference>
<feature type="domain" description="EF-hand" evidence="7">
    <location>
        <begin position="874"/>
        <end position="909"/>
    </location>
</feature>
<dbReference type="OrthoDB" id="2122982at2759"/>
<dbReference type="Gene3D" id="1.20.890.10">
    <property type="entry name" value="cAMP-dependent protein kinase regulatory subunit, dimerization-anchoring domain"/>
    <property type="match status" value="1"/>
</dbReference>
<evidence type="ECO:0000256" key="4">
    <source>
        <dbReference type="ARBA" id="ARBA00022737"/>
    </source>
</evidence>
<dbReference type="SUPFAM" id="SSF47473">
    <property type="entry name" value="EF-hand"/>
    <property type="match status" value="3"/>
</dbReference>
<dbReference type="PROSITE" id="PS50222">
    <property type="entry name" value="EF_HAND_2"/>
    <property type="match status" value="1"/>
</dbReference>
<keyword evidence="6" id="KW-0449">Lipoprotein</keyword>
<reference evidence="8 9" key="1">
    <citation type="journal article" date="2014" name="Genome Biol. Evol.">
        <title>The secreted proteins of Achlya hypogyna and Thraustotheca clavata identify the ancestral oomycete secretome and reveal gene acquisitions by horizontal gene transfer.</title>
        <authorList>
            <person name="Misner I."/>
            <person name="Blouin N."/>
            <person name="Leonard G."/>
            <person name="Richards T.A."/>
            <person name="Lane C.E."/>
        </authorList>
    </citation>
    <scope>NUCLEOTIDE SEQUENCE [LARGE SCALE GENOMIC DNA]</scope>
    <source>
        <strain evidence="8 9">ATCC 34112</strain>
    </source>
</reference>
<dbReference type="GO" id="GO:0005509">
    <property type="term" value="F:calcium ion binding"/>
    <property type="evidence" value="ECO:0007669"/>
    <property type="project" value="InterPro"/>
</dbReference>
<evidence type="ECO:0000256" key="1">
    <source>
        <dbReference type="ARBA" id="ARBA00006049"/>
    </source>
</evidence>
<dbReference type="InterPro" id="IPR018247">
    <property type="entry name" value="EF_Hand_1_Ca_BS"/>
</dbReference>
<dbReference type="InterPro" id="IPR002048">
    <property type="entry name" value="EF_hand_dom"/>
</dbReference>
<dbReference type="PANTHER" id="PTHR23055">
    <property type="entry name" value="CALCIUM BINDING PROTEINS"/>
    <property type="match status" value="1"/>
</dbReference>
<keyword evidence="3" id="KW-0479">Metal-binding</keyword>
<dbReference type="PROSITE" id="PS00018">
    <property type="entry name" value="EF_HAND_1"/>
    <property type="match status" value="1"/>
</dbReference>
<evidence type="ECO:0000256" key="5">
    <source>
        <dbReference type="ARBA" id="ARBA00022837"/>
    </source>
</evidence>
<evidence type="ECO:0000313" key="9">
    <source>
        <dbReference type="Proteomes" id="UP000243217"/>
    </source>
</evidence>
<sequence length="1188" mass="135203">MDEPKMSKYQANKIIESSLLLTQTLDTMNGTMYLEATQVKFYIEDALKQLLIERPDNPAKFYQKYFTKVCMGSHLENRTFGYVNANVRNRLAFLSLVKITLNNFEEKFDMTLDDYQQILGTMCPGFPRTLLLQACSHLVEQNTTLEINSKRFFTCLKSCLMYNDFLMYVHGVYAEIVRSDKLQEAYDASDRQRNNITQAKLSERIASRIRDDVSRNQQKFTCPPLSVVEAFVYNSSSFKQFCGIFLEHAAIESAIQELHLAYEKETEGAFPQLKSESNDDGEELKQQRKSLKRLRKGVTFEGLKAYANEPNHVFEQKEFLNWIKTLSGIQTDRDFQPASTLLNLFYRTFNAYSVKQIDLLLGLLVFLDGSIEEKLRFSLQLLCQEFPIVSEESLVQIFTNFLFGFTSFFAQENMLDIELIKTSALKSVQALVEETSKLTFEHVWDWYLLCGETEAPYLKLLDINRWLPMSPSRVDSVQKAIFSFVHENQVIPIDENHAFGLEEILMACPLSCLPCQTVYDTFIQHTLDGVLDELTFIEALNELTNLTSTNYVMEDENFMMKMRTLFRQFVGKTKSVDAYELAGGFSIFCFGSKSDKLSSGYRYFDTDEMGFLTKGQLWRFLRSVIIMILSLSASNKAITTSIMSFVDSAASTVLDAFAEQTYTFDEFGQWYNQGGYQIVSWLELLDLKKWSFVSADFNTSLIEKAPIQTPPTTVYFSSKTNQVNSQKSADTNRLFDSVPALCLKNDIVLAFDLLVESELLPIRNLCFDNGDLMHYHQLQDATHLHLLEISQVYESFAPFLEALGIAIDKQCFNEFLTDLLQKSSHFESNKVDQNTTLEASKILSALFFAHNRAGTGKIDATEFIFGFLLLCDGTKSEKLSFGFTLFDEDQDGYLTRREMWKFLRSFLTILLALGNGAELSADVIGNVCDAACIKIVKSIFNESQSGGMRTKITFGEFADWYSEKGYTIVPWIELLDTKKWPRVNSAIVDAVNSHTASFPLREQTEVLKSSVQSPKPASSIVFQFKLTNYDSTMLCIRLRDVAIVGGIADKLQFSALSADELYQNLNKFAKGKCLTKSGFLHAIRTIAPTSSLSSEDQEFLSYHLLRFFSLYESESNIQSDDSEEENPSTVDTLQLLSGLSLFCFGSKSSKLGVLFTLFDSQEDGAISRRSMFELLRSVLVILFSFSHS</sequence>
<proteinExistence type="inferred from homology"/>
<feature type="non-terminal residue" evidence="8">
    <location>
        <position position="1188"/>
    </location>
</feature>
<keyword evidence="9" id="KW-1185">Reference proteome</keyword>
<name>A0A1V9Z3F3_9STRA</name>
<dbReference type="STRING" id="74557.A0A1V9Z3F3"/>
<keyword evidence="5" id="KW-0106">Calcium</keyword>
<evidence type="ECO:0000256" key="2">
    <source>
        <dbReference type="ARBA" id="ARBA00022707"/>
    </source>
</evidence>
<dbReference type="PANTHER" id="PTHR23055:SF178">
    <property type="entry name" value="NEUROCALCIN HOMOLOG"/>
    <property type="match status" value="1"/>
</dbReference>
<dbReference type="AlphaFoldDB" id="A0A1V9Z3F3"/>
<dbReference type="Proteomes" id="UP000243217">
    <property type="component" value="Unassembled WGS sequence"/>
</dbReference>
<evidence type="ECO:0000313" key="8">
    <source>
        <dbReference type="EMBL" id="OQR92545.1"/>
    </source>
</evidence>
<evidence type="ECO:0000256" key="6">
    <source>
        <dbReference type="ARBA" id="ARBA00023288"/>
    </source>
</evidence>
<keyword evidence="4" id="KW-0677">Repeat</keyword>
<comment type="similarity">
    <text evidence="1">Belongs to the recoverin family.</text>
</comment>
<organism evidence="8 9">
    <name type="scientific">Thraustotheca clavata</name>
    <dbReference type="NCBI Taxonomy" id="74557"/>
    <lineage>
        <taxon>Eukaryota</taxon>
        <taxon>Sar</taxon>
        <taxon>Stramenopiles</taxon>
        <taxon>Oomycota</taxon>
        <taxon>Saprolegniomycetes</taxon>
        <taxon>Saprolegniales</taxon>
        <taxon>Achlyaceae</taxon>
        <taxon>Thraustotheca</taxon>
    </lineage>
</organism>
<gene>
    <name evidence="8" type="ORF">THRCLA_08678</name>
</gene>
<evidence type="ECO:0000256" key="3">
    <source>
        <dbReference type="ARBA" id="ARBA00022723"/>
    </source>
</evidence>
<dbReference type="InterPro" id="IPR011992">
    <property type="entry name" value="EF-hand-dom_pair"/>
</dbReference>
<accession>A0A1V9Z3F3</accession>
<dbReference type="SUPFAM" id="SSF47391">
    <property type="entry name" value="Dimerization-anchoring domain of cAMP-dependent PK regulatory subunit"/>
    <property type="match status" value="1"/>
</dbReference>
<evidence type="ECO:0000259" key="7">
    <source>
        <dbReference type="PROSITE" id="PS50222"/>
    </source>
</evidence>